<protein>
    <submittedName>
        <fullName evidence="7">Cytochrome P450 2K1-like</fullName>
    </submittedName>
</protein>
<dbReference type="InterPro" id="IPR050182">
    <property type="entry name" value="Cytochrome_P450_fam2"/>
</dbReference>
<evidence type="ECO:0000256" key="1">
    <source>
        <dbReference type="ARBA" id="ARBA00010617"/>
    </source>
</evidence>
<dbReference type="PANTHER" id="PTHR24300">
    <property type="entry name" value="CYTOCHROME P450 508A4-RELATED"/>
    <property type="match status" value="1"/>
</dbReference>
<gene>
    <name evidence="7" type="ORF">JOB18_018404</name>
</gene>
<evidence type="ECO:0000256" key="4">
    <source>
        <dbReference type="ARBA" id="ARBA00023004"/>
    </source>
</evidence>
<keyword evidence="5" id="KW-0560">Oxidoreductase</keyword>
<keyword evidence="2 5" id="KW-0349">Heme</keyword>
<evidence type="ECO:0000256" key="2">
    <source>
        <dbReference type="ARBA" id="ARBA00022617"/>
    </source>
</evidence>
<dbReference type="GO" id="GO:0016712">
    <property type="term" value="F:oxidoreductase activity, acting on paired donors, with incorporation or reduction of molecular oxygen, reduced flavin or flavoprotein as one donor, and incorporation of one atom of oxygen"/>
    <property type="evidence" value="ECO:0007669"/>
    <property type="project" value="TreeGrafter"/>
</dbReference>
<keyword evidence="3 5" id="KW-0479">Metal-binding</keyword>
<evidence type="ECO:0000256" key="6">
    <source>
        <dbReference type="SAM" id="Phobius"/>
    </source>
</evidence>
<keyword evidence="6" id="KW-0472">Membrane</keyword>
<dbReference type="Proteomes" id="UP000693946">
    <property type="component" value="Linkage Group LG19"/>
</dbReference>
<dbReference type="GO" id="GO:0005737">
    <property type="term" value="C:cytoplasm"/>
    <property type="evidence" value="ECO:0007669"/>
    <property type="project" value="TreeGrafter"/>
</dbReference>
<dbReference type="Pfam" id="PF00067">
    <property type="entry name" value="p450"/>
    <property type="match status" value="2"/>
</dbReference>
<dbReference type="GO" id="GO:0006082">
    <property type="term" value="P:organic acid metabolic process"/>
    <property type="evidence" value="ECO:0007669"/>
    <property type="project" value="TreeGrafter"/>
</dbReference>
<dbReference type="AlphaFoldDB" id="A0AAV6RKP4"/>
<keyword evidence="8" id="KW-1185">Reference proteome</keyword>
<dbReference type="PANTHER" id="PTHR24300:SF319">
    <property type="entry name" value="CYTOCHROME P450, FAMILY 2, SUBFAMILY AC, POLYPEPTIDE 1"/>
    <property type="match status" value="1"/>
</dbReference>
<dbReference type="GO" id="GO:0005506">
    <property type="term" value="F:iron ion binding"/>
    <property type="evidence" value="ECO:0007669"/>
    <property type="project" value="InterPro"/>
</dbReference>
<proteinExistence type="inferred from homology"/>
<dbReference type="PROSITE" id="PS00086">
    <property type="entry name" value="CYTOCHROME_P450"/>
    <property type="match status" value="1"/>
</dbReference>
<name>A0AAV6RKP4_SOLSE</name>
<evidence type="ECO:0000256" key="5">
    <source>
        <dbReference type="RuleBase" id="RU000461"/>
    </source>
</evidence>
<keyword evidence="5" id="KW-0503">Monooxygenase</keyword>
<comment type="similarity">
    <text evidence="1 5">Belongs to the cytochrome P450 family.</text>
</comment>
<organism evidence="7 8">
    <name type="scientific">Solea senegalensis</name>
    <name type="common">Senegalese sole</name>
    <dbReference type="NCBI Taxonomy" id="28829"/>
    <lineage>
        <taxon>Eukaryota</taxon>
        <taxon>Metazoa</taxon>
        <taxon>Chordata</taxon>
        <taxon>Craniata</taxon>
        <taxon>Vertebrata</taxon>
        <taxon>Euteleostomi</taxon>
        <taxon>Actinopterygii</taxon>
        <taxon>Neopterygii</taxon>
        <taxon>Teleostei</taxon>
        <taxon>Neoteleostei</taxon>
        <taxon>Acanthomorphata</taxon>
        <taxon>Carangaria</taxon>
        <taxon>Pleuronectiformes</taxon>
        <taxon>Pleuronectoidei</taxon>
        <taxon>Soleidae</taxon>
        <taxon>Solea</taxon>
    </lineage>
</organism>
<reference evidence="7 8" key="1">
    <citation type="journal article" date="2021" name="Sci. Rep.">
        <title>Chromosome anchoring in Senegalese sole (Solea senegalensis) reveals sex-associated markers and genome rearrangements in flatfish.</title>
        <authorList>
            <person name="Guerrero-Cozar I."/>
            <person name="Gomez-Garrido J."/>
            <person name="Berbel C."/>
            <person name="Martinez-Blanch J.F."/>
            <person name="Alioto T."/>
            <person name="Claros M.G."/>
            <person name="Gagnaire P.A."/>
            <person name="Manchado M."/>
        </authorList>
    </citation>
    <scope>NUCLEOTIDE SEQUENCE [LARGE SCALE GENOMIC DNA]</scope>
    <source>
        <strain evidence="7">Sse05_10M</strain>
    </source>
</reference>
<dbReference type="InterPro" id="IPR017972">
    <property type="entry name" value="Cyt_P450_CS"/>
</dbReference>
<keyword evidence="4 5" id="KW-0408">Iron</keyword>
<dbReference type="InterPro" id="IPR001128">
    <property type="entry name" value="Cyt_P450"/>
</dbReference>
<keyword evidence="6" id="KW-0812">Transmembrane</keyword>
<dbReference type="GO" id="GO:0020037">
    <property type="term" value="F:heme binding"/>
    <property type="evidence" value="ECO:0007669"/>
    <property type="project" value="InterPro"/>
</dbReference>
<comment type="caution">
    <text evidence="7">The sequence shown here is derived from an EMBL/GenBank/DDBJ whole genome shotgun (WGS) entry which is preliminary data.</text>
</comment>
<evidence type="ECO:0000313" key="8">
    <source>
        <dbReference type="Proteomes" id="UP000693946"/>
    </source>
</evidence>
<dbReference type="FunFam" id="1.10.630.10:FF:000208">
    <property type="entry name" value="Cytochrome P450, family 2, subfamily k, polypeptide 20"/>
    <property type="match status" value="1"/>
</dbReference>
<accession>A0AAV6RKP4</accession>
<evidence type="ECO:0000256" key="3">
    <source>
        <dbReference type="ARBA" id="ARBA00022723"/>
    </source>
</evidence>
<keyword evidence="6" id="KW-1133">Transmembrane helix</keyword>
<dbReference type="EMBL" id="JAGKHQ010000011">
    <property type="protein sequence ID" value="KAG7504852.1"/>
    <property type="molecule type" value="Genomic_DNA"/>
</dbReference>
<sequence length="425" mass="48575">MMFEDLPSSTSLFLFGTTVALLVLHVLHFRVDTKGNRREPPGPKPLPLLGNLLQVDLKRLDASLFDLAKKYGPVFTVYLGPKKVVVLAGYKTVKTALVNYAEEFGDREVMPVFYDFNKGHGILFTNGDIWKEMRRFALSTLRDFGMGRRTSEEAIIEECHHLVEEFEQHKGEAFNNRRTVSYASSNVISALMFGKRFDYKDPEIHSLLERDTESIRLTGSASILIYNAFPWLGPCLKNWRALMKNVEDSVAETKRIIADLKETLNPDMCRCFIDVFLSRKQRLEGTTVFPLLTSVLYDESRWESPHTFNPSHFLDKEGRFVKRDAFMPFSAGRRVCLGESLARMELFLFFTSLLQHFRFTPPPGVTEDELSLTPFVGFTLSPLPHELCAITQKRDTFIPCSAGARYFIGESLAKIELFLFFTSLL</sequence>
<dbReference type="GO" id="GO:0006805">
    <property type="term" value="P:xenobiotic metabolic process"/>
    <property type="evidence" value="ECO:0007669"/>
    <property type="project" value="TreeGrafter"/>
</dbReference>
<feature type="transmembrane region" description="Helical" evidence="6">
    <location>
        <begin position="12"/>
        <end position="29"/>
    </location>
</feature>
<evidence type="ECO:0000313" key="7">
    <source>
        <dbReference type="EMBL" id="KAG7504852.1"/>
    </source>
</evidence>